<gene>
    <name evidence="2" type="ORF">FOQG_02550</name>
</gene>
<keyword evidence="3" id="KW-1185">Reference proteome</keyword>
<evidence type="ECO:0000313" key="3">
    <source>
        <dbReference type="Proteomes" id="UP000030663"/>
    </source>
</evidence>
<reference evidence="2 3" key="1">
    <citation type="submission" date="2011-11" db="EMBL/GenBank/DDBJ databases">
        <title>The Genome Sequence of Fusarium oxysporum PHW815.</title>
        <authorList>
            <consortium name="The Broad Institute Genome Sequencing Platform"/>
            <person name="Ma L.-J."/>
            <person name="Gale L.R."/>
            <person name="Schwartz D.C."/>
            <person name="Zhou S."/>
            <person name="Corby-Kistler H."/>
            <person name="Young S.K."/>
            <person name="Zeng Q."/>
            <person name="Gargeya S."/>
            <person name="Fitzgerald M."/>
            <person name="Haas B."/>
            <person name="Abouelleil A."/>
            <person name="Alvarado L."/>
            <person name="Arachchi H.M."/>
            <person name="Berlin A."/>
            <person name="Brown A."/>
            <person name="Chapman S.B."/>
            <person name="Chen Z."/>
            <person name="Dunbar C."/>
            <person name="Freedman E."/>
            <person name="Gearin G."/>
            <person name="Goldberg J."/>
            <person name="Griggs A."/>
            <person name="Gujja S."/>
            <person name="Heiman D."/>
            <person name="Howarth C."/>
            <person name="Larson L."/>
            <person name="Lui A."/>
            <person name="MacDonald P.J.P."/>
            <person name="Montmayeur A."/>
            <person name="Murphy C."/>
            <person name="Neiman D."/>
            <person name="Pearson M."/>
            <person name="Priest M."/>
            <person name="Roberts A."/>
            <person name="Saif S."/>
            <person name="Shea T."/>
            <person name="Shenoy N."/>
            <person name="Sisk P."/>
            <person name="Stolte C."/>
            <person name="Sykes S."/>
            <person name="Wortman J."/>
            <person name="Nusbaum C."/>
            <person name="Birren B."/>
        </authorList>
    </citation>
    <scope>NUCLEOTIDE SEQUENCE [LARGE SCALE GENOMIC DNA]</scope>
    <source>
        <strain evidence="2 3">54005</strain>
    </source>
</reference>
<feature type="compositionally biased region" description="Low complexity" evidence="1">
    <location>
        <begin position="97"/>
        <end position="107"/>
    </location>
</feature>
<accession>X0DSS5</accession>
<dbReference type="Proteomes" id="UP000030663">
    <property type="component" value="Unassembled WGS sequence"/>
</dbReference>
<name>X0DSS5_FUSOX</name>
<sequence length="215" mass="24068">MFAHLHMQIDCSLTLTHSLLQNPRDGKKQLHLDICCIVKVGYFPEFSSPLPTGQHLQHTRSAFINLDRPFPLRFPFFLRVLLHQKTVGNELPYCGVPPTSSPSSPSSDLRRNAHTDTQFGPDYSSPLPRPSCSLLASAGPLQMRPSHFPTFFSSVYLSYAITSHLKLLLKKITVPDSNPSLSITRHRTSSRFRQAIDFISNLATSPLALILCKQS</sequence>
<protein>
    <submittedName>
        <fullName evidence="2">Uncharacterized protein</fullName>
    </submittedName>
</protein>
<dbReference type="AlphaFoldDB" id="X0DSS5"/>
<organism evidence="2 3">
    <name type="scientific">Fusarium oxysporum f. sp. raphani 54005</name>
    <dbReference type="NCBI Taxonomy" id="1089458"/>
    <lineage>
        <taxon>Eukaryota</taxon>
        <taxon>Fungi</taxon>
        <taxon>Dikarya</taxon>
        <taxon>Ascomycota</taxon>
        <taxon>Pezizomycotina</taxon>
        <taxon>Sordariomycetes</taxon>
        <taxon>Hypocreomycetidae</taxon>
        <taxon>Hypocreales</taxon>
        <taxon>Nectriaceae</taxon>
        <taxon>Fusarium</taxon>
        <taxon>Fusarium oxysporum species complex</taxon>
    </lineage>
</organism>
<feature type="region of interest" description="Disordered" evidence="1">
    <location>
        <begin position="93"/>
        <end position="126"/>
    </location>
</feature>
<evidence type="ECO:0000313" key="2">
    <source>
        <dbReference type="EMBL" id="EXK97307.1"/>
    </source>
</evidence>
<evidence type="ECO:0000256" key="1">
    <source>
        <dbReference type="SAM" id="MobiDB-lite"/>
    </source>
</evidence>
<dbReference type="EMBL" id="JH658364">
    <property type="protein sequence ID" value="EXK97307.1"/>
    <property type="molecule type" value="Genomic_DNA"/>
</dbReference>
<proteinExistence type="predicted"/>
<dbReference type="HOGENOM" id="CLU_1475218_0_0_1"/>